<evidence type="ECO:0000256" key="2">
    <source>
        <dbReference type="ARBA" id="ARBA00009539"/>
    </source>
</evidence>
<dbReference type="Pfam" id="PF00186">
    <property type="entry name" value="DHFR_1"/>
    <property type="match status" value="1"/>
</dbReference>
<comment type="caution">
    <text evidence="11">The sequence shown here is derived from an EMBL/GenBank/DDBJ whole genome shotgun (WGS) entry which is preliminary data.</text>
</comment>
<evidence type="ECO:0000256" key="9">
    <source>
        <dbReference type="RuleBase" id="RU004474"/>
    </source>
</evidence>
<evidence type="ECO:0000256" key="4">
    <source>
        <dbReference type="ARBA" id="ARBA00022563"/>
    </source>
</evidence>
<keyword evidence="12" id="KW-1185">Reference proteome</keyword>
<evidence type="ECO:0000256" key="8">
    <source>
        <dbReference type="PIRNR" id="PIRNR000194"/>
    </source>
</evidence>
<dbReference type="InterPro" id="IPR001796">
    <property type="entry name" value="DHFR_dom"/>
</dbReference>
<dbReference type="PROSITE" id="PS00075">
    <property type="entry name" value="DHFR_1"/>
    <property type="match status" value="1"/>
</dbReference>
<evidence type="ECO:0000256" key="5">
    <source>
        <dbReference type="ARBA" id="ARBA00022857"/>
    </source>
</evidence>
<dbReference type="InterPro" id="IPR017925">
    <property type="entry name" value="DHFR_CS"/>
</dbReference>
<feature type="domain" description="DHFR" evidence="10">
    <location>
        <begin position="1"/>
        <end position="158"/>
    </location>
</feature>
<proteinExistence type="inferred from homology"/>
<keyword evidence="6 8" id="KW-0560">Oxidoreductase</keyword>
<dbReference type="PRINTS" id="PR00070">
    <property type="entry name" value="DHFR"/>
</dbReference>
<dbReference type="Proteomes" id="UP000321562">
    <property type="component" value="Unassembled WGS sequence"/>
</dbReference>
<evidence type="ECO:0000259" key="10">
    <source>
        <dbReference type="PROSITE" id="PS51330"/>
    </source>
</evidence>
<dbReference type="EC" id="1.5.1.3" evidence="3 8"/>
<dbReference type="SUPFAM" id="SSF53597">
    <property type="entry name" value="Dihydrofolate reductase-like"/>
    <property type="match status" value="1"/>
</dbReference>
<dbReference type="PIRSF" id="PIRSF000194">
    <property type="entry name" value="DHFR"/>
    <property type="match status" value="1"/>
</dbReference>
<protein>
    <recommendedName>
        <fullName evidence="3 8">Dihydrofolate reductase</fullName>
        <ecNumber evidence="3 8">1.5.1.3</ecNumber>
    </recommendedName>
</protein>
<dbReference type="GO" id="GO:0046452">
    <property type="term" value="P:dihydrofolate metabolic process"/>
    <property type="evidence" value="ECO:0007669"/>
    <property type="project" value="TreeGrafter"/>
</dbReference>
<reference evidence="11 12" key="1">
    <citation type="submission" date="2019-08" db="EMBL/GenBank/DDBJ databases">
        <authorList>
            <person name="Ye J."/>
        </authorList>
    </citation>
    <scope>NUCLEOTIDE SEQUENCE [LARGE SCALE GENOMIC DNA]</scope>
    <source>
        <strain evidence="11 12">TK008</strain>
    </source>
</reference>
<dbReference type="PROSITE" id="PS51330">
    <property type="entry name" value="DHFR_2"/>
    <property type="match status" value="1"/>
</dbReference>
<dbReference type="InterPro" id="IPR024072">
    <property type="entry name" value="DHFR-like_dom_sf"/>
</dbReference>
<evidence type="ECO:0000256" key="6">
    <source>
        <dbReference type="ARBA" id="ARBA00023002"/>
    </source>
</evidence>
<dbReference type="GO" id="GO:0046654">
    <property type="term" value="P:tetrahydrofolate biosynthetic process"/>
    <property type="evidence" value="ECO:0007669"/>
    <property type="project" value="UniProtKB-UniPathway"/>
</dbReference>
<keyword evidence="5 8" id="KW-0521">NADP</keyword>
<evidence type="ECO:0000256" key="7">
    <source>
        <dbReference type="ARBA" id="ARBA00025067"/>
    </source>
</evidence>
<gene>
    <name evidence="11" type="ORF">FQV27_11560</name>
</gene>
<sequence>MLTLIAARARNGAIGKDGKIPWHLPEDLAFFKRETLGGAIIMGRRTWQSLPFKPLKERLNLVVTSTLDLPGHAVADIDTALAAAQAAGYARIYGIGGERIYREMLPRADRLLITEVDTLIEDADAFFPDFDDADWHERARYKLTEKGAIATVRELDRRSR</sequence>
<evidence type="ECO:0000256" key="3">
    <source>
        <dbReference type="ARBA" id="ARBA00012856"/>
    </source>
</evidence>
<organism evidence="11 12">
    <name type="scientific">Paracoccus aurantiacus</name>
    <dbReference type="NCBI Taxonomy" id="2599412"/>
    <lineage>
        <taxon>Bacteria</taxon>
        <taxon>Pseudomonadati</taxon>
        <taxon>Pseudomonadota</taxon>
        <taxon>Alphaproteobacteria</taxon>
        <taxon>Rhodobacterales</taxon>
        <taxon>Paracoccaceae</taxon>
        <taxon>Paracoccus</taxon>
    </lineage>
</organism>
<evidence type="ECO:0000313" key="12">
    <source>
        <dbReference type="Proteomes" id="UP000321562"/>
    </source>
</evidence>
<dbReference type="GO" id="GO:0046655">
    <property type="term" value="P:folic acid metabolic process"/>
    <property type="evidence" value="ECO:0007669"/>
    <property type="project" value="TreeGrafter"/>
</dbReference>
<dbReference type="InterPro" id="IPR012259">
    <property type="entry name" value="DHFR"/>
</dbReference>
<dbReference type="GO" id="GO:0004146">
    <property type="term" value="F:dihydrofolate reductase activity"/>
    <property type="evidence" value="ECO:0007669"/>
    <property type="project" value="UniProtKB-EC"/>
</dbReference>
<dbReference type="PANTHER" id="PTHR48069">
    <property type="entry name" value="DIHYDROFOLATE REDUCTASE"/>
    <property type="match status" value="1"/>
</dbReference>
<dbReference type="RefSeq" id="WP_147098591.1">
    <property type="nucleotide sequence ID" value="NZ_JBHUFH010000012.1"/>
</dbReference>
<dbReference type="PANTHER" id="PTHR48069:SF3">
    <property type="entry name" value="DIHYDROFOLATE REDUCTASE"/>
    <property type="match status" value="1"/>
</dbReference>
<comment type="catalytic activity">
    <reaction evidence="8">
        <text>(6S)-5,6,7,8-tetrahydrofolate + NADP(+) = 7,8-dihydrofolate + NADPH + H(+)</text>
        <dbReference type="Rhea" id="RHEA:15009"/>
        <dbReference type="ChEBI" id="CHEBI:15378"/>
        <dbReference type="ChEBI" id="CHEBI:57451"/>
        <dbReference type="ChEBI" id="CHEBI:57453"/>
        <dbReference type="ChEBI" id="CHEBI:57783"/>
        <dbReference type="ChEBI" id="CHEBI:58349"/>
        <dbReference type="EC" id="1.5.1.3"/>
    </reaction>
</comment>
<evidence type="ECO:0000256" key="1">
    <source>
        <dbReference type="ARBA" id="ARBA00004903"/>
    </source>
</evidence>
<dbReference type="GO" id="GO:0050661">
    <property type="term" value="F:NADP binding"/>
    <property type="evidence" value="ECO:0007669"/>
    <property type="project" value="InterPro"/>
</dbReference>
<comment type="pathway">
    <text evidence="1 8">Cofactor biosynthesis; tetrahydrofolate biosynthesis; 5,6,7,8-tetrahydrofolate from 7,8-dihydrofolate: step 1/1.</text>
</comment>
<accession>A0A5C6S2D1</accession>
<dbReference type="EMBL" id="VOPL01000004">
    <property type="protein sequence ID" value="TXB68618.1"/>
    <property type="molecule type" value="Genomic_DNA"/>
</dbReference>
<dbReference type="CDD" id="cd00209">
    <property type="entry name" value="DHFR"/>
    <property type="match status" value="1"/>
</dbReference>
<evidence type="ECO:0000313" key="11">
    <source>
        <dbReference type="EMBL" id="TXB68618.1"/>
    </source>
</evidence>
<dbReference type="UniPathway" id="UPA00077">
    <property type="reaction ID" value="UER00158"/>
</dbReference>
<keyword evidence="4 8" id="KW-0554">One-carbon metabolism</keyword>
<dbReference type="Gene3D" id="3.40.430.10">
    <property type="entry name" value="Dihydrofolate Reductase, subunit A"/>
    <property type="match status" value="1"/>
</dbReference>
<dbReference type="GO" id="GO:0006730">
    <property type="term" value="P:one-carbon metabolic process"/>
    <property type="evidence" value="ECO:0007669"/>
    <property type="project" value="UniProtKB-KW"/>
</dbReference>
<name>A0A5C6S2D1_9RHOB</name>
<comment type="similarity">
    <text evidence="2 8 9">Belongs to the dihydrofolate reductase family.</text>
</comment>
<comment type="function">
    <text evidence="7 8">Key enzyme in folate metabolism. Catalyzes an essential reaction for de novo glycine and purine synthesis, and for DNA precursor synthesis.</text>
</comment>
<dbReference type="AlphaFoldDB" id="A0A5C6S2D1"/>
<dbReference type="OrthoDB" id="9804315at2"/>